<evidence type="ECO:0000256" key="1">
    <source>
        <dbReference type="SAM" id="MobiDB-lite"/>
    </source>
</evidence>
<dbReference type="AlphaFoldDB" id="A0A3N2BYG6"/>
<organism evidence="2 3">
    <name type="scientific">Plantibacter flavus</name>
    <dbReference type="NCBI Taxonomy" id="150123"/>
    <lineage>
        <taxon>Bacteria</taxon>
        <taxon>Bacillati</taxon>
        <taxon>Actinomycetota</taxon>
        <taxon>Actinomycetes</taxon>
        <taxon>Micrococcales</taxon>
        <taxon>Microbacteriaceae</taxon>
        <taxon>Plantibacter</taxon>
    </lineage>
</organism>
<reference evidence="2 3" key="1">
    <citation type="submission" date="2018-11" db="EMBL/GenBank/DDBJ databases">
        <title>Sequencing the genomes of 1000 actinobacteria strains.</title>
        <authorList>
            <person name="Klenk H.-P."/>
        </authorList>
    </citation>
    <scope>NUCLEOTIDE SEQUENCE [LARGE SCALE GENOMIC DNA]</scope>
    <source>
        <strain evidence="2 3">DSM 14012</strain>
    </source>
</reference>
<proteinExistence type="predicted"/>
<gene>
    <name evidence="2" type="ORF">EDD42_0348</name>
</gene>
<keyword evidence="3" id="KW-1185">Reference proteome</keyword>
<dbReference type="RefSeq" id="WP_085512147.1">
    <property type="nucleotide sequence ID" value="NZ_FXAP01000003.1"/>
</dbReference>
<feature type="compositionally biased region" description="Basic and acidic residues" evidence="1">
    <location>
        <begin position="1"/>
        <end position="16"/>
    </location>
</feature>
<dbReference type="EMBL" id="RKHL01000001">
    <property type="protein sequence ID" value="ROR80310.1"/>
    <property type="molecule type" value="Genomic_DNA"/>
</dbReference>
<evidence type="ECO:0000313" key="2">
    <source>
        <dbReference type="EMBL" id="ROR80310.1"/>
    </source>
</evidence>
<feature type="compositionally biased region" description="Basic and acidic residues" evidence="1">
    <location>
        <begin position="26"/>
        <end position="54"/>
    </location>
</feature>
<feature type="region of interest" description="Disordered" evidence="1">
    <location>
        <begin position="98"/>
        <end position="135"/>
    </location>
</feature>
<evidence type="ECO:0008006" key="4">
    <source>
        <dbReference type="Google" id="ProtNLM"/>
    </source>
</evidence>
<feature type="compositionally biased region" description="Low complexity" evidence="1">
    <location>
        <begin position="100"/>
        <end position="117"/>
    </location>
</feature>
<comment type="caution">
    <text evidence="2">The sequence shown here is derived from an EMBL/GenBank/DDBJ whole genome shotgun (WGS) entry which is preliminary data.</text>
</comment>
<dbReference type="Proteomes" id="UP000266915">
    <property type="component" value="Unassembled WGS sequence"/>
</dbReference>
<protein>
    <recommendedName>
        <fullName evidence="4">Rho termination factor N-terminal domain-containing protein</fullName>
    </recommendedName>
</protein>
<accession>A0A3N2BYG6</accession>
<sequence>MSQKKQADKKQTDKKRASTKQAGTKQAEKQAKKLAAEQRAVEQKLRRGAEKAVARAEAAVEAARDAVRTSSKQLRKQVSALAKRTEKLAVKHEQSVREMTQQQARADAALATHAAATGPDARPAPQLTPPLPKPAGAVPTLIELRELAKEQRIVGYSRMNKATLLERVDLANRA</sequence>
<evidence type="ECO:0000313" key="3">
    <source>
        <dbReference type="Proteomes" id="UP000266915"/>
    </source>
</evidence>
<feature type="region of interest" description="Disordered" evidence="1">
    <location>
        <begin position="1"/>
        <end position="73"/>
    </location>
</feature>
<name>A0A3N2BYG6_9MICO</name>